<feature type="region of interest" description="Disordered" evidence="1">
    <location>
        <begin position="1"/>
        <end position="25"/>
    </location>
</feature>
<accession>A0ABD3I070</accession>
<organism evidence="2 3">
    <name type="scientific">Riccia sorocarpa</name>
    <dbReference type="NCBI Taxonomy" id="122646"/>
    <lineage>
        <taxon>Eukaryota</taxon>
        <taxon>Viridiplantae</taxon>
        <taxon>Streptophyta</taxon>
        <taxon>Embryophyta</taxon>
        <taxon>Marchantiophyta</taxon>
        <taxon>Marchantiopsida</taxon>
        <taxon>Marchantiidae</taxon>
        <taxon>Marchantiales</taxon>
        <taxon>Ricciaceae</taxon>
        <taxon>Riccia</taxon>
    </lineage>
</organism>
<name>A0ABD3I070_9MARC</name>
<sequence>MDRVEGDEPDSENDGGANGDGGRGRKWRNWEMLEAKRDESLWQDQLLHPEMADKRIWLDEEIIVLIRTVKASWSDAIKHPRTLRIWDTIAENMGATGITCSSIQAKVK</sequence>
<evidence type="ECO:0000313" key="3">
    <source>
        <dbReference type="Proteomes" id="UP001633002"/>
    </source>
</evidence>
<evidence type="ECO:0000313" key="2">
    <source>
        <dbReference type="EMBL" id="KAL3696621.1"/>
    </source>
</evidence>
<dbReference type="EMBL" id="JBJQOH010000002">
    <property type="protein sequence ID" value="KAL3696621.1"/>
    <property type="molecule type" value="Genomic_DNA"/>
</dbReference>
<reference evidence="2 3" key="1">
    <citation type="submission" date="2024-09" db="EMBL/GenBank/DDBJ databases">
        <title>Chromosome-scale assembly of Riccia sorocarpa.</title>
        <authorList>
            <person name="Paukszto L."/>
        </authorList>
    </citation>
    <scope>NUCLEOTIDE SEQUENCE [LARGE SCALE GENOMIC DNA]</scope>
    <source>
        <strain evidence="2">LP-2024</strain>
        <tissue evidence="2">Aerial parts of the thallus</tissue>
    </source>
</reference>
<dbReference type="AlphaFoldDB" id="A0ABD3I070"/>
<protein>
    <recommendedName>
        <fullName evidence="4">Myb/SANT-like domain-containing protein</fullName>
    </recommendedName>
</protein>
<gene>
    <name evidence="2" type="ORF">R1sor_010697</name>
</gene>
<evidence type="ECO:0000256" key="1">
    <source>
        <dbReference type="SAM" id="MobiDB-lite"/>
    </source>
</evidence>
<proteinExistence type="predicted"/>
<keyword evidence="3" id="KW-1185">Reference proteome</keyword>
<dbReference type="Proteomes" id="UP001633002">
    <property type="component" value="Unassembled WGS sequence"/>
</dbReference>
<evidence type="ECO:0008006" key="4">
    <source>
        <dbReference type="Google" id="ProtNLM"/>
    </source>
</evidence>
<comment type="caution">
    <text evidence="2">The sequence shown here is derived from an EMBL/GenBank/DDBJ whole genome shotgun (WGS) entry which is preliminary data.</text>
</comment>